<keyword evidence="7 8" id="KW-0998">Cell outer membrane</keyword>
<feature type="chain" id="PRO_5047106332" evidence="10">
    <location>
        <begin position="34"/>
        <end position="883"/>
    </location>
</feature>
<keyword evidence="3 8" id="KW-1134">Transmembrane beta strand</keyword>
<protein>
    <submittedName>
        <fullName evidence="13">TonB-dependent receptor plug domain-containing protein</fullName>
    </submittedName>
</protein>
<feature type="domain" description="TonB-dependent receptor-like beta-barrel" evidence="11">
    <location>
        <begin position="351"/>
        <end position="833"/>
    </location>
</feature>
<dbReference type="PROSITE" id="PS52016">
    <property type="entry name" value="TONB_DEPENDENT_REC_3"/>
    <property type="match status" value="1"/>
</dbReference>
<dbReference type="Pfam" id="PF07715">
    <property type="entry name" value="Plug"/>
    <property type="match status" value="1"/>
</dbReference>
<evidence type="ECO:0000313" key="13">
    <source>
        <dbReference type="EMBL" id="MFC3580814.1"/>
    </source>
</evidence>
<evidence type="ECO:0000259" key="11">
    <source>
        <dbReference type="Pfam" id="PF00593"/>
    </source>
</evidence>
<keyword evidence="10" id="KW-0732">Signal</keyword>
<evidence type="ECO:0000256" key="9">
    <source>
        <dbReference type="RuleBase" id="RU003357"/>
    </source>
</evidence>
<dbReference type="PANTHER" id="PTHR47234:SF2">
    <property type="entry name" value="TONB-DEPENDENT RECEPTOR"/>
    <property type="match status" value="1"/>
</dbReference>
<dbReference type="InterPro" id="IPR000531">
    <property type="entry name" value="Beta-barrel_TonB"/>
</dbReference>
<evidence type="ECO:0000256" key="8">
    <source>
        <dbReference type="PROSITE-ProRule" id="PRU01360"/>
    </source>
</evidence>
<evidence type="ECO:0000256" key="5">
    <source>
        <dbReference type="ARBA" id="ARBA00023077"/>
    </source>
</evidence>
<dbReference type="InterPro" id="IPR039426">
    <property type="entry name" value="TonB-dep_rcpt-like"/>
</dbReference>
<evidence type="ECO:0000256" key="1">
    <source>
        <dbReference type="ARBA" id="ARBA00004571"/>
    </source>
</evidence>
<dbReference type="InterPro" id="IPR036942">
    <property type="entry name" value="Beta-barrel_TonB_sf"/>
</dbReference>
<evidence type="ECO:0000256" key="3">
    <source>
        <dbReference type="ARBA" id="ARBA00022452"/>
    </source>
</evidence>
<dbReference type="Pfam" id="PF00593">
    <property type="entry name" value="TonB_dep_Rec_b-barrel"/>
    <property type="match status" value="1"/>
</dbReference>
<dbReference type="RefSeq" id="WP_261294183.1">
    <property type="nucleotide sequence ID" value="NZ_JANQBK010000005.1"/>
</dbReference>
<evidence type="ECO:0000256" key="7">
    <source>
        <dbReference type="ARBA" id="ARBA00023237"/>
    </source>
</evidence>
<sequence>MPIETNRTGRRAPLLCRTALTMAALGLPAALHAQTAATPDAPAKDASVEEQADIIVTGTSIRGIPPTGSGLISVTREDAKLIGAASTAELLATVPQLNSFNTAPRVSNGGLGSFAPGLRGLPSSATLPLMNGHRLVSGSTQQTNPDYPFIPELAIERVEIVADGASAIYGSEAVAGVVNFITRKHVSGLEANVRYGMADDYHAFNAGAIAGHDWGSGSVVAAYQYQENSNITGDDRRYRSLDFRAAGGIDTRSAVCPDANVNLFAGTIYAAPGLAPGLNTCDPRGAVDLLPQNRTHSALVSARQQVSGAVTLWADLLYSDRKDVVQAALPGQTFVLVTAANPFFRAPPGTGTSFGYFDFRPDRLVGADHFDQTFRVRTGNATAGLDIGLPGDFKATVFGSYNWSRNDTLQPGINTTALTAAAAGTTTATALDPFGYGTSPAVVARILDNPTDFVNRQRTRIGAVKVDGPLAQLPGGALKIAVGAEYRRETYMQRGQSGGVGFPEDLERNVESVYGELFVPIFGDGNAAPLVRSLALSLSGRYDHYSDFGSTSNPKIGLTWEPVDGLNLRGSYGRSFRAPGLRDLGSTVGSYYSAAALVDAFGARDPSRGAAQVNTILLFGGNQDLTPETARTWSLGADLRPKFAPNLAASVTFYDIKYDNVIGTPSGLGALLFSDPTFASRVIRNPTAGQLNAAITNTVPFFYTFSAVPAIGNILDLRQGNFGVRKTNGIDFDVRYRQPMGFGSIFGGIAGNYILNYTNQLSPTSAESDSLDAGIPRTTLRTTLGFTAGPVTVVNFVNHRSGVTASYATPTGSDLYDAKGYTTVDLRLSVRLPDIGLAKGSEFGIQVNDLFDATPPFFPGTDGIGGAYNPIGRYVALSLRKSF</sequence>
<evidence type="ECO:0000259" key="12">
    <source>
        <dbReference type="Pfam" id="PF07715"/>
    </source>
</evidence>
<comment type="caution">
    <text evidence="13">The sequence shown here is derived from an EMBL/GenBank/DDBJ whole genome shotgun (WGS) entry which is preliminary data.</text>
</comment>
<evidence type="ECO:0000256" key="6">
    <source>
        <dbReference type="ARBA" id="ARBA00023136"/>
    </source>
</evidence>
<keyword evidence="14" id="KW-1185">Reference proteome</keyword>
<keyword evidence="6 8" id="KW-0472">Membrane</keyword>
<evidence type="ECO:0000313" key="14">
    <source>
        <dbReference type="Proteomes" id="UP001595713"/>
    </source>
</evidence>
<evidence type="ECO:0000256" key="4">
    <source>
        <dbReference type="ARBA" id="ARBA00022692"/>
    </source>
</evidence>
<gene>
    <name evidence="13" type="ORF">ACFONA_11630</name>
</gene>
<organism evidence="13 14">
    <name type="scientific">Sphingomonas hylomeconis</name>
    <dbReference type="NCBI Taxonomy" id="1395958"/>
    <lineage>
        <taxon>Bacteria</taxon>
        <taxon>Pseudomonadati</taxon>
        <taxon>Pseudomonadota</taxon>
        <taxon>Alphaproteobacteria</taxon>
        <taxon>Sphingomonadales</taxon>
        <taxon>Sphingomonadaceae</taxon>
        <taxon>Sphingomonas</taxon>
    </lineage>
</organism>
<dbReference type="PANTHER" id="PTHR47234">
    <property type="match status" value="1"/>
</dbReference>
<evidence type="ECO:0000256" key="2">
    <source>
        <dbReference type="ARBA" id="ARBA00022448"/>
    </source>
</evidence>
<feature type="signal peptide" evidence="10">
    <location>
        <begin position="1"/>
        <end position="33"/>
    </location>
</feature>
<reference evidence="14" key="1">
    <citation type="journal article" date="2019" name="Int. J. Syst. Evol. Microbiol.">
        <title>The Global Catalogue of Microorganisms (GCM) 10K type strain sequencing project: providing services to taxonomists for standard genome sequencing and annotation.</title>
        <authorList>
            <consortium name="The Broad Institute Genomics Platform"/>
            <consortium name="The Broad Institute Genome Sequencing Center for Infectious Disease"/>
            <person name="Wu L."/>
            <person name="Ma J."/>
        </authorList>
    </citation>
    <scope>NUCLEOTIDE SEQUENCE [LARGE SCALE GENOMIC DNA]</scope>
    <source>
        <strain evidence="14">KCTC 42739</strain>
    </source>
</reference>
<proteinExistence type="inferred from homology"/>
<dbReference type="EMBL" id="JBHRXP010000007">
    <property type="protein sequence ID" value="MFC3580814.1"/>
    <property type="molecule type" value="Genomic_DNA"/>
</dbReference>
<comment type="similarity">
    <text evidence="8 9">Belongs to the TonB-dependent receptor family.</text>
</comment>
<dbReference type="InterPro" id="IPR012910">
    <property type="entry name" value="Plug_dom"/>
</dbReference>
<dbReference type="SUPFAM" id="SSF56935">
    <property type="entry name" value="Porins"/>
    <property type="match status" value="1"/>
</dbReference>
<feature type="domain" description="TonB-dependent receptor plug" evidence="12">
    <location>
        <begin position="73"/>
        <end position="177"/>
    </location>
</feature>
<dbReference type="Proteomes" id="UP001595713">
    <property type="component" value="Unassembled WGS sequence"/>
</dbReference>
<dbReference type="Gene3D" id="2.170.130.10">
    <property type="entry name" value="TonB-dependent receptor, plug domain"/>
    <property type="match status" value="1"/>
</dbReference>
<keyword evidence="5 9" id="KW-0798">TonB box</keyword>
<keyword evidence="2 8" id="KW-0813">Transport</keyword>
<keyword evidence="13" id="KW-0675">Receptor</keyword>
<comment type="subcellular location">
    <subcellularLocation>
        <location evidence="1 8">Cell outer membrane</location>
        <topology evidence="1 8">Multi-pass membrane protein</topology>
    </subcellularLocation>
</comment>
<dbReference type="InterPro" id="IPR037066">
    <property type="entry name" value="Plug_dom_sf"/>
</dbReference>
<name>A0ABV7SUX9_9SPHN</name>
<evidence type="ECO:0000256" key="10">
    <source>
        <dbReference type="SAM" id="SignalP"/>
    </source>
</evidence>
<keyword evidence="4 8" id="KW-0812">Transmembrane</keyword>
<dbReference type="Gene3D" id="2.40.170.20">
    <property type="entry name" value="TonB-dependent receptor, beta-barrel domain"/>
    <property type="match status" value="1"/>
</dbReference>
<accession>A0ABV7SUX9</accession>